<evidence type="ECO:0000313" key="3">
    <source>
        <dbReference type="Proteomes" id="UP001501116"/>
    </source>
</evidence>
<reference evidence="2 3" key="1">
    <citation type="journal article" date="2019" name="Int. J. Syst. Evol. Microbiol.">
        <title>The Global Catalogue of Microorganisms (GCM) 10K type strain sequencing project: providing services to taxonomists for standard genome sequencing and annotation.</title>
        <authorList>
            <consortium name="The Broad Institute Genomics Platform"/>
            <consortium name="The Broad Institute Genome Sequencing Center for Infectious Disease"/>
            <person name="Wu L."/>
            <person name="Ma J."/>
        </authorList>
    </citation>
    <scope>NUCLEOTIDE SEQUENCE [LARGE SCALE GENOMIC DNA]</scope>
    <source>
        <strain evidence="2 3">JCM 14545</strain>
    </source>
</reference>
<dbReference type="Gene3D" id="3.40.630.30">
    <property type="match status" value="1"/>
</dbReference>
<dbReference type="InterPro" id="IPR016181">
    <property type="entry name" value="Acyl_CoA_acyltransferase"/>
</dbReference>
<dbReference type="EMBL" id="BAAANN010000001">
    <property type="protein sequence ID" value="GAA1939279.1"/>
    <property type="molecule type" value="Genomic_DNA"/>
</dbReference>
<sequence>MGIDEKGPFAGAHLSLATPEDCAELLVLQRCCWMQEALVNDTLDIPALHESLEDVREWTKTWSTWVVRLGPRLIAAVRGTLEGEEWEIGRLMVAPDLAGRGLGRWLLAHAEREAPAAARRYSLFTGVRSARNIAMYERAGYRPTTAPGAVRGAVYLVKERAN</sequence>
<dbReference type="SUPFAM" id="SSF55729">
    <property type="entry name" value="Acyl-CoA N-acyltransferases (Nat)"/>
    <property type="match status" value="1"/>
</dbReference>
<keyword evidence="3" id="KW-1185">Reference proteome</keyword>
<dbReference type="InterPro" id="IPR000182">
    <property type="entry name" value="GNAT_dom"/>
</dbReference>
<feature type="domain" description="N-acetyltransferase" evidence="1">
    <location>
        <begin position="12"/>
        <end position="161"/>
    </location>
</feature>
<dbReference type="PROSITE" id="PS51186">
    <property type="entry name" value="GNAT"/>
    <property type="match status" value="1"/>
</dbReference>
<gene>
    <name evidence="2" type="ORF">GCM10009754_02980</name>
</gene>
<accession>A0ABN2PZI8</accession>
<evidence type="ECO:0000313" key="2">
    <source>
        <dbReference type="EMBL" id="GAA1939279.1"/>
    </source>
</evidence>
<name>A0ABN2PZI8_9PSEU</name>
<organism evidence="2 3">
    <name type="scientific">Amycolatopsis minnesotensis</name>
    <dbReference type="NCBI Taxonomy" id="337894"/>
    <lineage>
        <taxon>Bacteria</taxon>
        <taxon>Bacillati</taxon>
        <taxon>Actinomycetota</taxon>
        <taxon>Actinomycetes</taxon>
        <taxon>Pseudonocardiales</taxon>
        <taxon>Pseudonocardiaceae</taxon>
        <taxon>Amycolatopsis</taxon>
    </lineage>
</organism>
<comment type="caution">
    <text evidence="2">The sequence shown here is derived from an EMBL/GenBank/DDBJ whole genome shotgun (WGS) entry which is preliminary data.</text>
</comment>
<evidence type="ECO:0000259" key="1">
    <source>
        <dbReference type="PROSITE" id="PS51186"/>
    </source>
</evidence>
<dbReference type="Pfam" id="PF00583">
    <property type="entry name" value="Acetyltransf_1"/>
    <property type="match status" value="1"/>
</dbReference>
<dbReference type="RefSeq" id="WP_344412472.1">
    <property type="nucleotide sequence ID" value="NZ_BAAANN010000001.1"/>
</dbReference>
<dbReference type="Proteomes" id="UP001501116">
    <property type="component" value="Unassembled WGS sequence"/>
</dbReference>
<dbReference type="CDD" id="cd04301">
    <property type="entry name" value="NAT_SF"/>
    <property type="match status" value="1"/>
</dbReference>
<protein>
    <submittedName>
        <fullName evidence="2">GNAT family N-acetyltransferase</fullName>
    </submittedName>
</protein>
<proteinExistence type="predicted"/>